<dbReference type="InterPro" id="IPR013785">
    <property type="entry name" value="Aldolase_TIM"/>
</dbReference>
<sequence>MSPSMLLAATADGAFAGDLAAAGVDRIVAYHSSVYRQRGLPSVAGLLPWASANEQTLGALPSVVAAAGSVPVVATVCANDGLLPADDMLDRIIALGAVGVLNAPTVGLFTGPVRAVLEESGLGLRTEIDLLAAARARGLEAWAYVFDPASAVAAHEVGATGLVLHLGITGHPGDPSRTAADVVAGVLAAVPSTGVLLHGGNLRGPDDLVDLLTALPGAERARITGFFGASAFESRPPGVDVGTVLTAWRTALDPDDSAEHPPTRTPPPVRPAPDQETR</sequence>
<dbReference type="SUPFAM" id="SSF51621">
    <property type="entry name" value="Phosphoenolpyruvate/pyruvate domain"/>
    <property type="match status" value="1"/>
</dbReference>
<dbReference type="InterPro" id="IPR009215">
    <property type="entry name" value="TIM-br_IGPS-like"/>
</dbReference>
<dbReference type="PANTHER" id="PTHR31862:SF1">
    <property type="entry name" value="UPF0261 DOMAIN PROTEIN (AFU_ORTHOLOGUE AFUA_1G10120)"/>
    <property type="match status" value="1"/>
</dbReference>
<feature type="region of interest" description="Disordered" evidence="1">
    <location>
        <begin position="251"/>
        <end position="278"/>
    </location>
</feature>
<dbReference type="AlphaFoldDB" id="A0A939C4A2"/>
<gene>
    <name evidence="3" type="ORF">JL107_03115</name>
    <name evidence="4" type="ORF">JL107_03405</name>
</gene>
<dbReference type="GO" id="GO:0016787">
    <property type="term" value="F:hydrolase activity"/>
    <property type="evidence" value="ECO:0007669"/>
    <property type="project" value="UniProtKB-KW"/>
</dbReference>
<organism evidence="4 5">
    <name type="scientific">Nakamurella flavida</name>
    <dbReference type="NCBI Taxonomy" id="363630"/>
    <lineage>
        <taxon>Bacteria</taxon>
        <taxon>Bacillati</taxon>
        <taxon>Actinomycetota</taxon>
        <taxon>Actinomycetes</taxon>
        <taxon>Nakamurellales</taxon>
        <taxon>Nakamurellaceae</taxon>
        <taxon>Nakamurella</taxon>
    </lineage>
</organism>
<feature type="domain" description="TIM-barrel" evidence="2">
    <location>
        <begin position="6"/>
        <end position="237"/>
    </location>
</feature>
<keyword evidence="5" id="KW-1185">Reference proteome</keyword>
<proteinExistence type="predicted"/>
<reference evidence="4" key="1">
    <citation type="submission" date="2021-01" db="EMBL/GenBank/DDBJ databases">
        <title>KCTC 19127 draft genome.</title>
        <authorList>
            <person name="An D."/>
        </authorList>
    </citation>
    <scope>NUCLEOTIDE SEQUENCE</scope>
    <source>
        <strain evidence="4">KCTC 19127</strain>
    </source>
</reference>
<dbReference type="Gene3D" id="3.20.20.70">
    <property type="entry name" value="Aldolase class I"/>
    <property type="match status" value="1"/>
</dbReference>
<dbReference type="RefSeq" id="WP_205255589.1">
    <property type="nucleotide sequence ID" value="NZ_BAAAPV010000003.1"/>
</dbReference>
<dbReference type="PANTHER" id="PTHR31862">
    <property type="entry name" value="UPF0261 DOMAIN PROTEIN (AFU_ORTHOLOGUE AFUA_1G10120)"/>
    <property type="match status" value="1"/>
</dbReference>
<accession>A0A939C4A2</accession>
<evidence type="ECO:0000256" key="1">
    <source>
        <dbReference type="SAM" id="MobiDB-lite"/>
    </source>
</evidence>
<comment type="caution">
    <text evidence="4">The sequence shown here is derived from an EMBL/GenBank/DDBJ whole genome shotgun (WGS) entry which is preliminary data.</text>
</comment>
<evidence type="ECO:0000313" key="3">
    <source>
        <dbReference type="EMBL" id="MBM9475428.1"/>
    </source>
</evidence>
<protein>
    <submittedName>
        <fullName evidence="4">Phosphoenolpyruvate hydrolase family protein</fullName>
    </submittedName>
</protein>
<name>A0A939C4A2_9ACTN</name>
<dbReference type="EMBL" id="JAERWL010000005">
    <property type="protein sequence ID" value="MBM9475484.1"/>
    <property type="molecule type" value="Genomic_DNA"/>
</dbReference>
<dbReference type="InterPro" id="IPR051353">
    <property type="entry name" value="Tobamovirus_resist_UPF0261"/>
</dbReference>
<evidence type="ECO:0000313" key="4">
    <source>
        <dbReference type="EMBL" id="MBM9475484.1"/>
    </source>
</evidence>
<evidence type="ECO:0000259" key="2">
    <source>
        <dbReference type="Pfam" id="PF09370"/>
    </source>
</evidence>
<dbReference type="InterPro" id="IPR015813">
    <property type="entry name" value="Pyrv/PenolPyrv_kinase-like_dom"/>
</dbReference>
<dbReference type="Pfam" id="PF09370">
    <property type="entry name" value="PEP_hydrolase"/>
    <property type="match status" value="1"/>
</dbReference>
<keyword evidence="4" id="KW-0378">Hydrolase</keyword>
<dbReference type="Proteomes" id="UP000663801">
    <property type="component" value="Unassembled WGS sequence"/>
</dbReference>
<evidence type="ECO:0000313" key="5">
    <source>
        <dbReference type="Proteomes" id="UP000663801"/>
    </source>
</evidence>
<dbReference type="EMBL" id="JAERWL010000004">
    <property type="protein sequence ID" value="MBM9475428.1"/>
    <property type="molecule type" value="Genomic_DNA"/>
</dbReference>